<organism evidence="1 2">
    <name type="scientific">Speluncibacter jeojiensis</name>
    <dbReference type="NCBI Taxonomy" id="2710754"/>
    <lineage>
        <taxon>Bacteria</taxon>
        <taxon>Bacillati</taxon>
        <taxon>Actinomycetota</taxon>
        <taxon>Actinomycetes</taxon>
        <taxon>Mycobacteriales</taxon>
        <taxon>Speluncibacteraceae</taxon>
        <taxon>Speluncibacter</taxon>
    </lineage>
</organism>
<gene>
    <name evidence="1" type="ORF">NVS88_15455</name>
</gene>
<sequence>MSDPLNSPASAFGKSPDGCPSLSLTLWADAWLRGSAAPDDVIDAMAPWAPMHLVTAADEASARATGTPWPAVEDQAVPTLLRILRESRGRTRAGVAHLTLALPVPGDVRGLPVGSALAREATAAGEALVVHTGTDHTLPGPAGIVGIVPVVEGPDVLRWVVHVQGGDVTALPTTAAPLGEAEYAMRTAVRDAAETLTRLGTPEPSDATGDPRTVVADLMARAGVHRYPDDLPERALRVLDSAAHVAAILTVAGGNATGGHPGAPQREQALRPLWDSVRDARLSAVAAGLQQPGTGGYGAAS</sequence>
<accession>A0A9X4M4J9</accession>
<dbReference type="Proteomes" id="UP001152755">
    <property type="component" value="Unassembled WGS sequence"/>
</dbReference>
<dbReference type="AlphaFoldDB" id="A0A9X4M4J9"/>
<dbReference type="RefSeq" id="WP_332520301.1">
    <property type="nucleotide sequence ID" value="NZ_JANRHA010000010.1"/>
</dbReference>
<evidence type="ECO:0000313" key="2">
    <source>
        <dbReference type="Proteomes" id="UP001152755"/>
    </source>
</evidence>
<comment type="caution">
    <text evidence="1">The sequence shown here is derived from an EMBL/GenBank/DDBJ whole genome shotgun (WGS) entry which is preliminary data.</text>
</comment>
<keyword evidence="2" id="KW-1185">Reference proteome</keyword>
<name>A0A9X4M4J9_9ACTN</name>
<protein>
    <submittedName>
        <fullName evidence="1">Uncharacterized protein</fullName>
    </submittedName>
</protein>
<reference evidence="1" key="1">
    <citation type="submission" date="2022-08" db="EMBL/GenBank/DDBJ databases">
        <title>Genome analysis of Corynebacteriales strain.</title>
        <authorList>
            <person name="Lee S.D."/>
        </authorList>
    </citation>
    <scope>NUCLEOTIDE SEQUENCE</scope>
    <source>
        <strain evidence="1">D3-21</strain>
    </source>
</reference>
<evidence type="ECO:0000313" key="1">
    <source>
        <dbReference type="EMBL" id="MDG3015957.1"/>
    </source>
</evidence>
<proteinExistence type="predicted"/>
<dbReference type="EMBL" id="JANRHA010000010">
    <property type="protein sequence ID" value="MDG3015957.1"/>
    <property type="molecule type" value="Genomic_DNA"/>
</dbReference>